<keyword evidence="1" id="KW-0378">Hydrolase</keyword>
<dbReference type="Gene3D" id="2.60.40.10">
    <property type="entry name" value="Immunoglobulins"/>
    <property type="match status" value="1"/>
</dbReference>
<dbReference type="PANTHER" id="PTHR22901">
    <property type="entry name" value="SIALATE O-ACETYLESTERASE"/>
    <property type="match status" value="1"/>
</dbReference>
<evidence type="ECO:0000313" key="3">
    <source>
        <dbReference type="EMBL" id="AVR45628.1"/>
    </source>
</evidence>
<dbReference type="PANTHER" id="PTHR22901:SF0">
    <property type="entry name" value="SIALATE O-ACETYLESTERASE"/>
    <property type="match status" value="1"/>
</dbReference>
<feature type="domain" description="Sialate O-acetylesterase" evidence="2">
    <location>
        <begin position="109"/>
        <end position="219"/>
    </location>
</feature>
<organism evidence="3 4">
    <name type="scientific">Christiangramia fulva</name>
    <dbReference type="NCBI Taxonomy" id="2126553"/>
    <lineage>
        <taxon>Bacteria</taxon>
        <taxon>Pseudomonadati</taxon>
        <taxon>Bacteroidota</taxon>
        <taxon>Flavobacteriia</taxon>
        <taxon>Flavobacteriales</taxon>
        <taxon>Flavobacteriaceae</taxon>
        <taxon>Christiangramia</taxon>
    </lineage>
</organism>
<evidence type="ECO:0000313" key="4">
    <source>
        <dbReference type="Proteomes" id="UP000241507"/>
    </source>
</evidence>
<dbReference type="Gene3D" id="3.40.50.1110">
    <property type="entry name" value="SGNH hydrolase"/>
    <property type="match status" value="1"/>
</dbReference>
<dbReference type="InterPro" id="IPR013783">
    <property type="entry name" value="Ig-like_fold"/>
</dbReference>
<dbReference type="GO" id="GO:0001681">
    <property type="term" value="F:sialate O-acetylesterase activity"/>
    <property type="evidence" value="ECO:0007669"/>
    <property type="project" value="InterPro"/>
</dbReference>
<reference evidence="4" key="1">
    <citation type="submission" date="2018-03" db="EMBL/GenBank/DDBJ databases">
        <title>Gramella fulva sp. nov., isolated from a dry surface of tidal flat.</title>
        <authorList>
            <person name="Hwang S.H."/>
            <person name="Hwang W.M."/>
            <person name="Kang K."/>
            <person name="Ahn T.-Y."/>
        </authorList>
    </citation>
    <scope>NUCLEOTIDE SEQUENCE [LARGE SCALE GENOMIC DNA]</scope>
    <source>
        <strain evidence="4">SH35</strain>
    </source>
</reference>
<feature type="domain" description="Sialate O-acetylesterase" evidence="2">
    <location>
        <begin position="277"/>
        <end position="374"/>
    </location>
</feature>
<dbReference type="RefSeq" id="WP_107012405.1">
    <property type="nucleotide sequence ID" value="NZ_CP028136.1"/>
</dbReference>
<dbReference type="AlphaFoldDB" id="A0A2R3Z5V1"/>
<dbReference type="KEGG" id="grs:C7S20_10330"/>
<accession>A0A2R3Z5V1</accession>
<name>A0A2R3Z5V1_9FLAO</name>
<dbReference type="GO" id="GO:0005975">
    <property type="term" value="P:carbohydrate metabolic process"/>
    <property type="evidence" value="ECO:0007669"/>
    <property type="project" value="TreeGrafter"/>
</dbReference>
<dbReference type="InterPro" id="IPR036514">
    <property type="entry name" value="SGNH_hydro_sf"/>
</dbReference>
<evidence type="ECO:0000259" key="2">
    <source>
        <dbReference type="Pfam" id="PF03629"/>
    </source>
</evidence>
<proteinExistence type="predicted"/>
<dbReference type="Pfam" id="PF03629">
    <property type="entry name" value="SASA"/>
    <property type="match status" value="2"/>
</dbReference>
<gene>
    <name evidence="3" type="ORF">C7S20_10330</name>
</gene>
<dbReference type="EMBL" id="CP028136">
    <property type="protein sequence ID" value="AVR45628.1"/>
    <property type="molecule type" value="Genomic_DNA"/>
</dbReference>
<protein>
    <submittedName>
        <fullName evidence="3">9-O-acetylesterase</fullName>
    </submittedName>
</protein>
<dbReference type="OrthoDB" id="9816001at2"/>
<evidence type="ECO:0000256" key="1">
    <source>
        <dbReference type="ARBA" id="ARBA00022801"/>
    </source>
</evidence>
<dbReference type="InterPro" id="IPR039329">
    <property type="entry name" value="SIAE"/>
</dbReference>
<keyword evidence="4" id="KW-1185">Reference proteome</keyword>
<dbReference type="Proteomes" id="UP000241507">
    <property type="component" value="Chromosome"/>
</dbReference>
<dbReference type="InterPro" id="IPR005181">
    <property type="entry name" value="SASA"/>
</dbReference>
<sequence>MSFFRKFSLLILLLIFGRTTLFAEIKLPSLVGDRMVLQQKSAVNLWGWAKPGEQIDVKLGWEKENLHTTADENGNWKFTVHTPAADGKAYDIVLKGENTIKLHDVLLGEVWLCSGQSNMFFPVGRQEGTWKTGVQNYQQEIEQADYPNIRLFTVGLDVSQHPEEDVKGSWKRCSPETVESFSAVSYFFGRNLKQELNVPIGLISTSWGGTKAEAWTSKKVLEENPDFLPILERYAEKEEKYYHDLASYYGAKQKEIANTDLEKPSKGERNKDPYVLYNAMLHPLINYTIKGAIWYQGESNAERAYQYRSLFPAMIENWRRDWQQGDFPFYFVQIAPHRSQNAEIREAQLMAFQNVKNTGMVVTTDIGNPTDIHPRDKQTVGKRLSLWALAQTYGKEKLVFSGPIYDHMEKRKNSIQIYFDHTGAGLVKKGKDLTEFEIAGSNQKFYPAKARIKGNTVIVSSPKVKDPVAVRFAWKDIPAPNLFNKEGLPASPFRTDDWPGNTYEKF</sequence>
<dbReference type="SUPFAM" id="SSF52266">
    <property type="entry name" value="SGNH hydrolase"/>
    <property type="match status" value="1"/>
</dbReference>